<comment type="caution">
    <text evidence="1">The sequence shown here is derived from an EMBL/GenBank/DDBJ whole genome shotgun (WGS) entry which is preliminary data.</text>
</comment>
<keyword evidence="2" id="KW-1185">Reference proteome</keyword>
<evidence type="ECO:0000313" key="2">
    <source>
        <dbReference type="Proteomes" id="UP000055024"/>
    </source>
</evidence>
<proteinExistence type="predicted"/>
<dbReference type="AlphaFoldDB" id="A0A0V1HGZ9"/>
<reference evidence="1 2" key="1">
    <citation type="submission" date="2015-01" db="EMBL/GenBank/DDBJ databases">
        <title>Evolution of Trichinella species and genotypes.</title>
        <authorList>
            <person name="Korhonen P.K."/>
            <person name="Edoardo P."/>
            <person name="Giuseppe L.R."/>
            <person name="Gasser R.B."/>
        </authorList>
    </citation>
    <scope>NUCLEOTIDE SEQUENCE [LARGE SCALE GENOMIC DNA]</scope>
    <source>
        <strain evidence="1">ISS1029</strain>
    </source>
</reference>
<dbReference type="Proteomes" id="UP000055024">
    <property type="component" value="Unassembled WGS sequence"/>
</dbReference>
<dbReference type="EMBL" id="JYDP01000065">
    <property type="protein sequence ID" value="KRZ09995.1"/>
    <property type="molecule type" value="Genomic_DNA"/>
</dbReference>
<evidence type="ECO:0000313" key="1">
    <source>
        <dbReference type="EMBL" id="KRZ09995.1"/>
    </source>
</evidence>
<gene>
    <name evidence="1" type="ORF">T11_12445</name>
</gene>
<protein>
    <submittedName>
        <fullName evidence="1">Uncharacterized protein</fullName>
    </submittedName>
</protein>
<dbReference type="OrthoDB" id="10486700at2759"/>
<name>A0A0V1HGZ9_9BILA</name>
<accession>A0A0V1HGZ9</accession>
<sequence>MAKISTFNNSLLFKPANCYPFLTLFRSILYSQFRFYCEVIHCDKSLDFHRITQLVLIVKNQHVSILSICASSLQEVEKLFVSNDYENLLCNYFYKDQVKLIWHRLI</sequence>
<organism evidence="1 2">
    <name type="scientific">Trichinella zimbabwensis</name>
    <dbReference type="NCBI Taxonomy" id="268475"/>
    <lineage>
        <taxon>Eukaryota</taxon>
        <taxon>Metazoa</taxon>
        <taxon>Ecdysozoa</taxon>
        <taxon>Nematoda</taxon>
        <taxon>Enoplea</taxon>
        <taxon>Dorylaimia</taxon>
        <taxon>Trichinellida</taxon>
        <taxon>Trichinellidae</taxon>
        <taxon>Trichinella</taxon>
    </lineage>
</organism>